<keyword evidence="6 10" id="KW-0479">Metal-binding</keyword>
<dbReference type="SUPFAM" id="SSF53659">
    <property type="entry name" value="Isocitrate/Isopropylmalate dehydrogenase-like"/>
    <property type="match status" value="1"/>
</dbReference>
<dbReference type="FunFam" id="3.40.50.720:FF:000095">
    <property type="entry name" value="NADP-dependent malic enzyme"/>
    <property type="match status" value="1"/>
</dbReference>
<dbReference type="PANTHER" id="PTHR43237">
    <property type="entry name" value="NADP-DEPENDENT MALIC ENZYME"/>
    <property type="match status" value="1"/>
</dbReference>
<dbReference type="Gene3D" id="3.40.50.10950">
    <property type="match status" value="1"/>
</dbReference>
<dbReference type="Pfam" id="PF00390">
    <property type="entry name" value="malic"/>
    <property type="match status" value="1"/>
</dbReference>
<evidence type="ECO:0000313" key="15">
    <source>
        <dbReference type="Proteomes" id="UP000004386"/>
    </source>
</evidence>
<dbReference type="SUPFAM" id="SSF53223">
    <property type="entry name" value="Aminoacid dehydrogenase-like, N-terminal domain"/>
    <property type="match status" value="1"/>
</dbReference>
<dbReference type="Gene3D" id="3.40.50.10750">
    <property type="entry name" value="Isocitrate/Isopropylmalate dehydrogenase-like"/>
    <property type="match status" value="1"/>
</dbReference>
<dbReference type="InterPro" id="IPR046346">
    <property type="entry name" value="Aminoacid_DH-like_N_sf"/>
</dbReference>
<dbReference type="InterPro" id="IPR012188">
    <property type="entry name" value="ME_PTA"/>
</dbReference>
<dbReference type="PANTHER" id="PTHR43237:SF4">
    <property type="entry name" value="NADP-DEPENDENT MALIC ENZYME"/>
    <property type="match status" value="1"/>
</dbReference>
<dbReference type="InterPro" id="IPR012302">
    <property type="entry name" value="Malic_NAD-bd"/>
</dbReference>
<evidence type="ECO:0000256" key="3">
    <source>
        <dbReference type="ARBA" id="ARBA00007686"/>
    </source>
</evidence>
<keyword evidence="11" id="KW-0521">NADP</keyword>
<dbReference type="Gene3D" id="3.40.50.720">
    <property type="entry name" value="NAD(P)-binding Rossmann-like Domain"/>
    <property type="match status" value="1"/>
</dbReference>
<dbReference type="Gene3D" id="3.40.50.10380">
    <property type="entry name" value="Malic enzyme, N-terminal domain"/>
    <property type="match status" value="1"/>
</dbReference>
<evidence type="ECO:0000256" key="4">
    <source>
        <dbReference type="ARBA" id="ARBA00008756"/>
    </source>
</evidence>
<sequence length="791" mass="85554">MQTSFCPAQEILESDATMTKKTPSTSRSDFDEAALFFHRYPKPGKLEIQATKPLGNQRDLALAYSPGVAAPCLAIHEDPATAAEYTARGNLVAVVSNGTAVLGLGNIGALASKPVMEGKAVLFKKFADIDVFDIEIDAHEIDRIVDVVAALEPTFGGINLEDIKAPECFEVEEQLRAKMNIPVFHDDQHGTAIIVASAVLNGLELAGKKISDAKIVTSGAGAAALACLNLLVNLGAKRENIWVCDLEGVVYEGRNTLMDRWKEVYAQKTDARVLADVIGGADVFLGLSAAGVLKPELLKQMAEKPLIMALANPKPEIMPEEARAARADAMICTGRSDYPNQVNNVLCFPYIFRGALDVGATAINEEMKLAAVRAIAALAREEPSDVAARAYSGDTPTFGPDYIIPSPFDQRLILRIAPAVAKAAMETGVATRPIEDMEAYLDRLNRFVFRSGLIMKPVFAAARAQEKPKRVIYADGEDERVLRAAQVVIEERVAAPILVGRPQVIETRLRRYGLKIRPGTDFELINPEDDPRYRDYVDLYLSYTGRQGVTPEAARTIVRTNSTAIAALAVMRDEADAMICGLEGRFERHLRVVRQIIGKVPGIRDYSALSLLISQRGALFLTDTYVNVEPSANEVAEMAILAAKEISRFGIEPKAALVSHSNFGSKESASAEKMREAAAILAEKAPELESDGEMHGDSALSQALRDRVFPNSRLKGEANLLVFPNLDAANITLNVVKMVTDALHVGPILLGAARPAHILTPSVTSRGVVNMTALAVVEALQKSGETLRKRG</sequence>
<keyword evidence="7" id="KW-0560">Oxidoreductase</keyword>
<keyword evidence="8" id="KW-0511">Multifunctional enzyme</keyword>
<dbReference type="InterPro" id="IPR051674">
    <property type="entry name" value="Malate_Decarboxylase"/>
</dbReference>
<feature type="domain" description="Malic enzyme N-terminal" evidence="13">
    <location>
        <begin position="43"/>
        <end position="176"/>
    </location>
</feature>
<dbReference type="InterPro" id="IPR012301">
    <property type="entry name" value="Malic_N_dom"/>
</dbReference>
<dbReference type="GO" id="GO:0006108">
    <property type="term" value="P:malate metabolic process"/>
    <property type="evidence" value="ECO:0007669"/>
    <property type="project" value="InterPro"/>
</dbReference>
<feature type="binding site" evidence="10">
    <location>
        <position position="161"/>
    </location>
    <ligand>
        <name>a divalent metal cation</name>
        <dbReference type="ChEBI" id="CHEBI:60240"/>
    </ligand>
</feature>
<comment type="cofactor">
    <cofactor evidence="2">
        <name>Mg(2+)</name>
        <dbReference type="ChEBI" id="CHEBI:18420"/>
    </cofactor>
</comment>
<dbReference type="FunFam" id="3.40.50.10380:FF:000003">
    <property type="entry name" value="NADP-dependent malic enzyme"/>
    <property type="match status" value="1"/>
</dbReference>
<evidence type="ECO:0000313" key="14">
    <source>
        <dbReference type="EMBL" id="EEQ95813.1"/>
    </source>
</evidence>
<accession>C4WJ12</accession>
<dbReference type="GO" id="GO:0051287">
    <property type="term" value="F:NAD binding"/>
    <property type="evidence" value="ECO:0007669"/>
    <property type="project" value="InterPro"/>
</dbReference>
<evidence type="ECO:0000259" key="12">
    <source>
        <dbReference type="SMART" id="SM00919"/>
    </source>
</evidence>
<dbReference type="Proteomes" id="UP000004386">
    <property type="component" value="Unassembled WGS sequence"/>
</dbReference>
<evidence type="ECO:0000256" key="7">
    <source>
        <dbReference type="ARBA" id="ARBA00023002"/>
    </source>
</evidence>
<feature type="binding site" evidence="11">
    <location>
        <position position="312"/>
    </location>
    <ligand>
        <name>a divalent metal cation</name>
        <dbReference type="ChEBI" id="CHEBI:60240"/>
    </ligand>
</feature>
<dbReference type="GO" id="GO:0004470">
    <property type="term" value="F:malic enzyme activity"/>
    <property type="evidence" value="ECO:0007669"/>
    <property type="project" value="InterPro"/>
</dbReference>
<dbReference type="PIRSF" id="PIRSF036684">
    <property type="entry name" value="ME_PTA"/>
    <property type="match status" value="1"/>
</dbReference>
<evidence type="ECO:0000256" key="11">
    <source>
        <dbReference type="PIRSR" id="PIRSR036684-3"/>
    </source>
</evidence>
<dbReference type="EMBL" id="ACQA01000001">
    <property type="protein sequence ID" value="EEQ95813.1"/>
    <property type="molecule type" value="Genomic_DNA"/>
</dbReference>
<dbReference type="SUPFAM" id="SSF51735">
    <property type="entry name" value="NAD(P)-binding Rossmann-fold domains"/>
    <property type="match status" value="1"/>
</dbReference>
<evidence type="ECO:0000256" key="5">
    <source>
        <dbReference type="ARBA" id="ARBA00011823"/>
    </source>
</evidence>
<evidence type="ECO:0000256" key="6">
    <source>
        <dbReference type="ARBA" id="ARBA00022723"/>
    </source>
</evidence>
<dbReference type="PROSITE" id="PS00331">
    <property type="entry name" value="MALIC_ENZYMES"/>
    <property type="match status" value="1"/>
</dbReference>
<dbReference type="InterPro" id="IPR036291">
    <property type="entry name" value="NAD(P)-bd_dom_sf"/>
</dbReference>
<organism evidence="14 15">
    <name type="scientific">Brucella intermedia LMG 3301</name>
    <dbReference type="NCBI Taxonomy" id="641118"/>
    <lineage>
        <taxon>Bacteria</taxon>
        <taxon>Pseudomonadati</taxon>
        <taxon>Pseudomonadota</taxon>
        <taxon>Alphaproteobacteria</taxon>
        <taxon>Hyphomicrobiales</taxon>
        <taxon>Brucellaceae</taxon>
        <taxon>Brucella/Ochrobactrum group</taxon>
        <taxon>Brucella</taxon>
    </lineage>
</organism>
<comment type="subunit">
    <text evidence="5">Homooctamer.</text>
</comment>
<evidence type="ECO:0000256" key="1">
    <source>
        <dbReference type="ARBA" id="ARBA00001936"/>
    </source>
</evidence>
<feature type="binding site" evidence="11">
    <location>
        <begin position="101"/>
        <end position="108"/>
    </location>
    <ligand>
        <name>NADP(+)</name>
        <dbReference type="ChEBI" id="CHEBI:58349"/>
    </ligand>
</feature>
<dbReference type="SMART" id="SM01274">
    <property type="entry name" value="malic"/>
    <property type="match status" value="1"/>
</dbReference>
<feature type="binding site" evidence="10">
    <location>
        <position position="162"/>
    </location>
    <ligand>
        <name>a divalent metal cation</name>
        <dbReference type="ChEBI" id="CHEBI:60240"/>
    </ligand>
</feature>
<dbReference type="GO" id="GO:0016616">
    <property type="term" value="F:oxidoreductase activity, acting on the CH-OH group of donors, NAD or NADP as acceptor"/>
    <property type="evidence" value="ECO:0007669"/>
    <property type="project" value="InterPro"/>
</dbReference>
<feature type="binding site" evidence="11">
    <location>
        <position position="187"/>
    </location>
    <ligand>
        <name>a divalent metal cation</name>
        <dbReference type="ChEBI" id="CHEBI:60240"/>
    </ligand>
</feature>
<comment type="similarity">
    <text evidence="4">In the C-terminal section; belongs to the phosphate acetyltransferase and butyryltransferase family.</text>
</comment>
<evidence type="ECO:0000259" key="13">
    <source>
        <dbReference type="SMART" id="SM01274"/>
    </source>
</evidence>
<evidence type="ECO:0000256" key="2">
    <source>
        <dbReference type="ARBA" id="ARBA00001946"/>
    </source>
</evidence>
<dbReference type="InterPro" id="IPR045213">
    <property type="entry name" value="Malic_NAD-bd_bact_type"/>
</dbReference>
<feature type="domain" description="Malic enzyme NAD-binding" evidence="12">
    <location>
        <begin position="188"/>
        <end position="425"/>
    </location>
</feature>
<dbReference type="AlphaFoldDB" id="C4WJ12"/>
<dbReference type="HOGENOM" id="CLU_012366_0_0_5"/>
<dbReference type="InterPro" id="IPR042113">
    <property type="entry name" value="P_AcTrfase_dom1"/>
</dbReference>
<evidence type="ECO:0000256" key="8">
    <source>
        <dbReference type="ARBA" id="ARBA00023268"/>
    </source>
</evidence>
<dbReference type="SMART" id="SM00919">
    <property type="entry name" value="Malic_M"/>
    <property type="match status" value="1"/>
</dbReference>
<dbReference type="GO" id="GO:0016746">
    <property type="term" value="F:acyltransferase activity"/>
    <property type="evidence" value="ECO:0007669"/>
    <property type="project" value="InterPro"/>
</dbReference>
<evidence type="ECO:0000256" key="9">
    <source>
        <dbReference type="PIRSR" id="PIRSR036684-1"/>
    </source>
</evidence>
<comment type="cofactor">
    <cofactor evidence="1">
        <name>Mn(2+)</name>
        <dbReference type="ChEBI" id="CHEBI:29035"/>
    </cofactor>
</comment>
<name>C4WJ12_9HYPH</name>
<dbReference type="CDD" id="cd05311">
    <property type="entry name" value="NAD_bind_2_malic_enz"/>
    <property type="match status" value="1"/>
</dbReference>
<dbReference type="Pfam" id="PF01515">
    <property type="entry name" value="PTA_PTB"/>
    <property type="match status" value="1"/>
</dbReference>
<dbReference type="GO" id="GO:0046872">
    <property type="term" value="F:metal ion binding"/>
    <property type="evidence" value="ECO:0007669"/>
    <property type="project" value="UniProtKB-KW"/>
</dbReference>
<dbReference type="Pfam" id="PF03949">
    <property type="entry name" value="Malic_M"/>
    <property type="match status" value="1"/>
</dbReference>
<evidence type="ECO:0000256" key="10">
    <source>
        <dbReference type="PIRSR" id="PIRSR036684-2"/>
    </source>
</evidence>
<comment type="caution">
    <text evidence="14">The sequence shown here is derived from an EMBL/GenBank/DDBJ whole genome shotgun (WGS) entry which is preliminary data.</text>
</comment>
<gene>
    <name evidence="14" type="ORF">OINT_1001210</name>
</gene>
<comment type="similarity">
    <text evidence="3">In the N-terminal section; belongs to the malic enzymes family.</text>
</comment>
<reference evidence="14 15" key="1">
    <citation type="submission" date="2009-05" db="EMBL/GenBank/DDBJ databases">
        <authorList>
            <person name="Setubal J.C."/>
            <person name="Boyle S."/>
            <person name="Crasta O.R."/>
            <person name="Gillespie J.J."/>
            <person name="Kenyon R.W."/>
            <person name="Lu J."/>
            <person name="Mane S."/>
            <person name="Nagrani S."/>
            <person name="Shallom J.M."/>
            <person name="Shallom S."/>
            <person name="Shukla M."/>
            <person name="Snyder E.E."/>
            <person name="Sobral B.W."/>
            <person name="Wattam A.R."/>
            <person name="Will R."/>
            <person name="Williams K."/>
            <person name="Yoo H."/>
            <person name="Munk C."/>
            <person name="Tapia R."/>
            <person name="Green L."/>
            <person name="Rogers Y."/>
            <person name="Detter J.C."/>
            <person name="Bruce D."/>
            <person name="Brettin T.S."/>
            <person name="Tsolis R."/>
        </authorList>
    </citation>
    <scope>NUCLEOTIDE SEQUENCE [LARGE SCALE GENOMIC DNA]</scope>
    <source>
        <strain evidence="14 15">LMG 3301</strain>
    </source>
</reference>
<protein>
    <submittedName>
        <fullName evidence="14">Malic enzyme</fullName>
    </submittedName>
</protein>
<dbReference type="InterPro" id="IPR042112">
    <property type="entry name" value="P_AcTrfase_dom2"/>
</dbReference>
<dbReference type="InterPro" id="IPR015884">
    <property type="entry name" value="Malic_enzyme_CS"/>
</dbReference>
<dbReference type="InterPro" id="IPR037062">
    <property type="entry name" value="Malic_N_dom_sf"/>
</dbReference>
<feature type="active site" description="Proton acceptor" evidence="9">
    <location>
        <position position="119"/>
    </location>
</feature>
<dbReference type="InterPro" id="IPR002505">
    <property type="entry name" value="PTA_PTB"/>
</dbReference>
<proteinExistence type="inferred from homology"/>